<keyword evidence="5" id="KW-0511">Multifunctional enzyme</keyword>
<dbReference type="EMBL" id="JAVDYF010000001">
    <property type="protein sequence ID" value="MDR7356039.1"/>
    <property type="molecule type" value="Genomic_DNA"/>
</dbReference>
<keyword evidence="4" id="KW-0460">Magnesium</keyword>
<dbReference type="PANTHER" id="PTHR47320:SF1">
    <property type="entry name" value="BIFUNCTIONAL URIDYLYLTRANSFERASE_URIDYLYL-REMOVING ENZYME"/>
    <property type="match status" value="1"/>
</dbReference>
<dbReference type="EC" id="2.7.7.59" evidence="7"/>
<organism evidence="7 8">
    <name type="scientific">Corynebacterium felinum</name>
    <dbReference type="NCBI Taxonomy" id="131318"/>
    <lineage>
        <taxon>Bacteria</taxon>
        <taxon>Bacillati</taxon>
        <taxon>Actinomycetota</taxon>
        <taxon>Actinomycetes</taxon>
        <taxon>Mycobacteriales</taxon>
        <taxon>Corynebacteriaceae</taxon>
        <taxon>Corynebacterium</taxon>
    </lineage>
</organism>
<dbReference type="Proteomes" id="UP001183619">
    <property type="component" value="Unassembled WGS sequence"/>
</dbReference>
<dbReference type="SUPFAM" id="SSF81301">
    <property type="entry name" value="Nucleotidyltransferase"/>
    <property type="match status" value="1"/>
</dbReference>
<evidence type="ECO:0000259" key="6">
    <source>
        <dbReference type="PROSITE" id="PS51831"/>
    </source>
</evidence>
<dbReference type="Pfam" id="PF01966">
    <property type="entry name" value="HD"/>
    <property type="match status" value="1"/>
</dbReference>
<evidence type="ECO:0000256" key="5">
    <source>
        <dbReference type="ARBA" id="ARBA00023268"/>
    </source>
</evidence>
<dbReference type="RefSeq" id="WP_277103504.1">
    <property type="nucleotide sequence ID" value="NZ_BAAAJS010000069.1"/>
</dbReference>
<keyword evidence="2 7" id="KW-0548">Nucleotidyltransferase</keyword>
<evidence type="ECO:0000256" key="4">
    <source>
        <dbReference type="ARBA" id="ARBA00022842"/>
    </source>
</evidence>
<dbReference type="InterPro" id="IPR003607">
    <property type="entry name" value="HD/PDEase_dom"/>
</dbReference>
<evidence type="ECO:0000256" key="3">
    <source>
        <dbReference type="ARBA" id="ARBA00022801"/>
    </source>
</evidence>
<dbReference type="CDD" id="cd00077">
    <property type="entry name" value="HDc"/>
    <property type="match status" value="1"/>
</dbReference>
<reference evidence="7 8" key="1">
    <citation type="submission" date="2023-07" db="EMBL/GenBank/DDBJ databases">
        <title>Sequencing the genomes of 1000 actinobacteria strains.</title>
        <authorList>
            <person name="Klenk H.-P."/>
        </authorList>
    </citation>
    <scope>NUCLEOTIDE SEQUENCE [LARGE SCALE GENOMIC DNA]</scope>
    <source>
        <strain evidence="7 8">DSM 44508</strain>
    </source>
</reference>
<dbReference type="GO" id="GO:0008773">
    <property type="term" value="F:[protein-PII] uridylyltransferase activity"/>
    <property type="evidence" value="ECO:0007669"/>
    <property type="project" value="UniProtKB-EC"/>
</dbReference>
<proteinExistence type="predicted"/>
<evidence type="ECO:0000313" key="8">
    <source>
        <dbReference type="Proteomes" id="UP001183619"/>
    </source>
</evidence>
<sequence length="700" mass="77444">MHRIRAQAYANARALIETLPLPPGCALAATGSFARRELLPTSDLDLVLIHPPQMDMDDPAMRELVDALWYPLWDHTMRLDHAVRTPQQCADLVESDPVSALAMLELRHVRGVEELTAQARDAVLRRWRVHLSKNFNDVVDVAIARWRRSGSVVAMTRPDLKHGRGGLRDHEFLRALALGNLVDIPGLSQQRNLLIDARTLLHHYAGRPREVLDPEFAIDVAEQLGFSDRYELARTVAKASRSIDEALTHALNQCRNVLPRPSGLKHMHRRPLDVDVVDGGGEITLSRNPDLSDPGLVLRVAAASARTGLPIRPSVWTQLAQVPPLPATRWSTSAASDFFALLSSPEHTARVIIELDEHGLFVPMVPVWEHIRGLMPREPVHIRTIDRHNLAVVELCARDSVRVERPDLLLLAALFHDMGKGYSRPHEEVGAEMVAEMATKLRLSAQDTTVVEALVRHHTLIPRLVKHRDIEDDQSVVTELLDALGYNLLTLNLMEALIPADAQATGPGVWTPQLKSGLGYLCARARTMLTHNTPQAPHVRFGGELALYPTIGAHATVFWAGSYMRESVRVLALIAAKGWNITSAAFVYRDGIVSAELKVYNTLGTAFNESEFIQGYKSGVYSALPTIELGACATFWFGDVLEVRTTDRKAALGTLIGVLPELEWLKIHTPGATMIAQCKLAAGYDRAKVERDVTRVLTTG</sequence>
<dbReference type="PANTHER" id="PTHR47320">
    <property type="entry name" value="BIFUNCTIONAL URIDYLYLTRANSFERASE/URIDYLYL-REMOVING ENZYME"/>
    <property type="match status" value="1"/>
</dbReference>
<dbReference type="InterPro" id="IPR043519">
    <property type="entry name" value="NT_sf"/>
</dbReference>
<evidence type="ECO:0000313" key="7">
    <source>
        <dbReference type="EMBL" id="MDR7356039.1"/>
    </source>
</evidence>
<evidence type="ECO:0000256" key="1">
    <source>
        <dbReference type="ARBA" id="ARBA00022679"/>
    </source>
</evidence>
<gene>
    <name evidence="7" type="ORF">J2S37_002577</name>
</gene>
<evidence type="ECO:0000256" key="2">
    <source>
        <dbReference type="ARBA" id="ARBA00022695"/>
    </source>
</evidence>
<keyword evidence="8" id="KW-1185">Reference proteome</keyword>
<dbReference type="NCBIfam" id="NF001265">
    <property type="entry name" value="PRK00227.1"/>
    <property type="match status" value="1"/>
</dbReference>
<dbReference type="SUPFAM" id="SSF81891">
    <property type="entry name" value="Poly A polymerase C-terminal region-like"/>
    <property type="match status" value="1"/>
</dbReference>
<protein>
    <submittedName>
        <fullName evidence="7">[protein-PII] uridylyltransferase</fullName>
        <ecNumber evidence="7">2.7.7.59</ecNumber>
    </submittedName>
</protein>
<comment type="caution">
    <text evidence="7">The sequence shown here is derived from an EMBL/GenBank/DDBJ whole genome shotgun (WGS) entry which is preliminary data.</text>
</comment>
<dbReference type="Gene3D" id="1.10.3090.10">
    <property type="entry name" value="cca-adding enzyme, domain 2"/>
    <property type="match status" value="1"/>
</dbReference>
<dbReference type="PROSITE" id="PS51831">
    <property type="entry name" value="HD"/>
    <property type="match status" value="1"/>
</dbReference>
<keyword evidence="1 7" id="KW-0808">Transferase</keyword>
<name>A0ABU2BDK9_9CORY</name>
<dbReference type="InterPro" id="IPR010043">
    <property type="entry name" value="UTase/UR"/>
</dbReference>
<dbReference type="InterPro" id="IPR006674">
    <property type="entry name" value="HD_domain"/>
</dbReference>
<accession>A0ABU2BDK9</accession>
<keyword evidence="3" id="KW-0378">Hydrolase</keyword>
<dbReference type="SUPFAM" id="SSF109604">
    <property type="entry name" value="HD-domain/PDEase-like"/>
    <property type="match status" value="1"/>
</dbReference>
<feature type="domain" description="HD" evidence="6">
    <location>
        <begin position="385"/>
        <end position="487"/>
    </location>
</feature>